<reference evidence="2" key="1">
    <citation type="submission" date="2020-05" db="EMBL/GenBank/DDBJ databases">
        <authorList>
            <person name="Chiriac C."/>
            <person name="Salcher M."/>
            <person name="Ghai R."/>
            <person name="Kavagutti S V."/>
        </authorList>
    </citation>
    <scope>NUCLEOTIDE SEQUENCE</scope>
</reference>
<evidence type="ECO:0000313" key="2">
    <source>
        <dbReference type="EMBL" id="CAB4365453.1"/>
    </source>
</evidence>
<dbReference type="InterPro" id="IPR024628">
    <property type="entry name" value="Sulfotransferase_Stf0_dom"/>
</dbReference>
<dbReference type="EMBL" id="CAEZYF010000032">
    <property type="protein sequence ID" value="CAB4745535.1"/>
    <property type="molecule type" value="Genomic_DNA"/>
</dbReference>
<feature type="domain" description="Sulphotransferase Stf0" evidence="1">
    <location>
        <begin position="14"/>
        <end position="254"/>
    </location>
</feature>
<dbReference type="GO" id="GO:0016740">
    <property type="term" value="F:transferase activity"/>
    <property type="evidence" value="ECO:0007669"/>
    <property type="project" value="InterPro"/>
</dbReference>
<evidence type="ECO:0000313" key="4">
    <source>
        <dbReference type="EMBL" id="CAB4832768.1"/>
    </source>
</evidence>
<dbReference type="SUPFAM" id="SSF52540">
    <property type="entry name" value="P-loop containing nucleoside triphosphate hydrolases"/>
    <property type="match status" value="1"/>
</dbReference>
<dbReference type="EMBL" id="CAFBIY010000019">
    <property type="protein sequence ID" value="CAB4847719.1"/>
    <property type="molecule type" value="Genomic_DNA"/>
</dbReference>
<name>A0A6J6AB75_9ZZZZ</name>
<dbReference type="EMBL" id="CAFAAV010000212">
    <property type="protein sequence ID" value="CAB4832768.1"/>
    <property type="molecule type" value="Genomic_DNA"/>
</dbReference>
<dbReference type="PIRSF" id="PIRSF021497">
    <property type="entry name" value="Sulphotransferase_Stf0"/>
    <property type="match status" value="1"/>
</dbReference>
<organism evidence="2">
    <name type="scientific">freshwater metagenome</name>
    <dbReference type="NCBI Taxonomy" id="449393"/>
    <lineage>
        <taxon>unclassified sequences</taxon>
        <taxon>metagenomes</taxon>
        <taxon>ecological metagenomes</taxon>
    </lineage>
</organism>
<evidence type="ECO:0000313" key="3">
    <source>
        <dbReference type="EMBL" id="CAB4745535.1"/>
    </source>
</evidence>
<evidence type="ECO:0000313" key="6">
    <source>
        <dbReference type="EMBL" id="CAB4956799.1"/>
    </source>
</evidence>
<proteinExistence type="predicted"/>
<dbReference type="InterPro" id="IPR015124">
    <property type="entry name" value="Stf0"/>
</dbReference>
<gene>
    <name evidence="3" type="ORF">UFOPK2656_03204</name>
    <name evidence="4" type="ORF">UFOPK3099_02256</name>
    <name evidence="5" type="ORF">UFOPK3267_00540</name>
    <name evidence="6" type="ORF">UFOPK3651_03238</name>
    <name evidence="2" type="ORF">UFOPK4189_03198</name>
</gene>
<evidence type="ECO:0000313" key="5">
    <source>
        <dbReference type="EMBL" id="CAB4847719.1"/>
    </source>
</evidence>
<dbReference type="EMBL" id="CAESGF010000032">
    <property type="protein sequence ID" value="CAB4365453.1"/>
    <property type="molecule type" value="Genomic_DNA"/>
</dbReference>
<evidence type="ECO:0000259" key="1">
    <source>
        <dbReference type="Pfam" id="PF09037"/>
    </source>
</evidence>
<protein>
    <submittedName>
        <fullName evidence="2">Unannotated protein</fullName>
    </submittedName>
</protein>
<dbReference type="InterPro" id="IPR027417">
    <property type="entry name" value="P-loop_NTPase"/>
</dbReference>
<sequence length="263" mass="29933">MTRASDHPTRVIAVAASARSGSTLLCRALGATGEFGDPQELVNPHAVFSPGSFRRRPVLTARLYASMASRWYEPGEKWEKVHRYRPGAVRAMLDDAAHKWGATDGTLCCKLMWHPYRIAMLEHGIDMGHWGCPVHWVRITRNDRLRQAISHVKAAQTAAWSSDQTVEREAHYDRAIIEHAIRDADDCERAWDTYFEQQGLQPYTIVYEDFDIDYEATVRAALDHLGRPELPVPPRQLHRQSDAQTDEWVARYLAESPQQSTEG</sequence>
<dbReference type="Pfam" id="PF09037">
    <property type="entry name" value="Sulphotransf"/>
    <property type="match status" value="1"/>
</dbReference>
<dbReference type="AlphaFoldDB" id="A0A6J6AB75"/>
<dbReference type="EMBL" id="CAFBMT010000033">
    <property type="protein sequence ID" value="CAB4956799.1"/>
    <property type="molecule type" value="Genomic_DNA"/>
</dbReference>
<dbReference type="Gene3D" id="3.40.50.300">
    <property type="entry name" value="P-loop containing nucleotide triphosphate hydrolases"/>
    <property type="match status" value="1"/>
</dbReference>
<accession>A0A6J6AB75</accession>